<dbReference type="PANTHER" id="PTHR43567:SF1">
    <property type="entry name" value="FLAVOREDOXIN"/>
    <property type="match status" value="1"/>
</dbReference>
<comment type="similarity">
    <text evidence="3">Belongs to the flavoredoxin family.</text>
</comment>
<evidence type="ECO:0000256" key="1">
    <source>
        <dbReference type="ARBA" id="ARBA00001917"/>
    </source>
</evidence>
<comment type="caution">
    <text evidence="5">The sequence shown here is derived from an EMBL/GenBank/DDBJ whole genome shotgun (WGS) entry which is preliminary data.</text>
</comment>
<dbReference type="PANTHER" id="PTHR43567">
    <property type="entry name" value="FLAVOREDOXIN-RELATED-RELATED"/>
    <property type="match status" value="1"/>
</dbReference>
<proteinExistence type="inferred from homology"/>
<name>A0A8H3J1P0_9LECA</name>
<evidence type="ECO:0000313" key="5">
    <source>
        <dbReference type="EMBL" id="CAF9938963.1"/>
    </source>
</evidence>
<dbReference type="AlphaFoldDB" id="A0A8H3J1P0"/>
<accession>A0A8H3J1P0</accession>
<dbReference type="GO" id="GO:0010181">
    <property type="term" value="F:FMN binding"/>
    <property type="evidence" value="ECO:0007669"/>
    <property type="project" value="InterPro"/>
</dbReference>
<evidence type="ECO:0000259" key="4">
    <source>
        <dbReference type="Pfam" id="PF01613"/>
    </source>
</evidence>
<evidence type="ECO:0000313" key="6">
    <source>
        <dbReference type="Proteomes" id="UP000664203"/>
    </source>
</evidence>
<reference evidence="5" key="1">
    <citation type="submission" date="2021-03" db="EMBL/GenBank/DDBJ databases">
        <authorList>
            <person name="Tagirdzhanova G."/>
        </authorList>
    </citation>
    <scope>NUCLEOTIDE SEQUENCE</scope>
</reference>
<dbReference type="OrthoDB" id="10250990at2759"/>
<evidence type="ECO:0000256" key="3">
    <source>
        <dbReference type="ARBA" id="ARBA00038054"/>
    </source>
</evidence>
<sequence length="211" mass="23868">MHQTIDPAILYWGSAVIIISTRNPDGTTNLAPMSSTWWLGQRCMLGLAAESQTTFNLRRTKQCVLNLPSDTMISKVNALAKMTGRQDMSPFKTAAGYRYVKDKFKVVQLTPMSSEMVQPSRILESPVQMEAEVAAVNEMNRDEEGREGSFLGLEVKVLRIPAEENILQVGEPNKVNADRWRPLMHVFQHLYGLSARLQPSRLAEIDEEKYR</sequence>
<dbReference type="SUPFAM" id="SSF50475">
    <property type="entry name" value="FMN-binding split barrel"/>
    <property type="match status" value="1"/>
</dbReference>
<keyword evidence="6" id="KW-1185">Reference proteome</keyword>
<dbReference type="Proteomes" id="UP000664203">
    <property type="component" value="Unassembled WGS sequence"/>
</dbReference>
<comment type="cofactor">
    <cofactor evidence="1">
        <name>FMN</name>
        <dbReference type="ChEBI" id="CHEBI:58210"/>
    </cofactor>
</comment>
<protein>
    <recommendedName>
        <fullName evidence="4">Flavin reductase like domain-containing protein</fullName>
    </recommendedName>
</protein>
<organism evidence="5 6">
    <name type="scientific">Alectoria fallacina</name>
    <dbReference type="NCBI Taxonomy" id="1903189"/>
    <lineage>
        <taxon>Eukaryota</taxon>
        <taxon>Fungi</taxon>
        <taxon>Dikarya</taxon>
        <taxon>Ascomycota</taxon>
        <taxon>Pezizomycotina</taxon>
        <taxon>Lecanoromycetes</taxon>
        <taxon>OSLEUM clade</taxon>
        <taxon>Lecanoromycetidae</taxon>
        <taxon>Lecanorales</taxon>
        <taxon>Lecanorineae</taxon>
        <taxon>Parmeliaceae</taxon>
        <taxon>Alectoria</taxon>
    </lineage>
</organism>
<feature type="domain" description="Flavin reductase like" evidence="4">
    <location>
        <begin position="14"/>
        <end position="138"/>
    </location>
</feature>
<dbReference type="Gene3D" id="2.30.110.10">
    <property type="entry name" value="Electron Transport, Fmn-binding Protein, Chain A"/>
    <property type="match status" value="1"/>
</dbReference>
<dbReference type="InterPro" id="IPR002563">
    <property type="entry name" value="Flavin_Rdtase-like_dom"/>
</dbReference>
<gene>
    <name evidence="5" type="ORF">ALECFALPRED_007936</name>
</gene>
<keyword evidence="2" id="KW-0285">Flavoprotein</keyword>
<evidence type="ECO:0000256" key="2">
    <source>
        <dbReference type="ARBA" id="ARBA00022630"/>
    </source>
</evidence>
<dbReference type="EMBL" id="CAJPDR010000533">
    <property type="protein sequence ID" value="CAF9938963.1"/>
    <property type="molecule type" value="Genomic_DNA"/>
</dbReference>
<dbReference type="InterPro" id="IPR012349">
    <property type="entry name" value="Split_barrel_FMN-bd"/>
</dbReference>
<dbReference type="InterPro" id="IPR052174">
    <property type="entry name" value="Flavoredoxin"/>
</dbReference>
<dbReference type="Pfam" id="PF01613">
    <property type="entry name" value="Flavin_Reduct"/>
    <property type="match status" value="1"/>
</dbReference>